<dbReference type="InterPro" id="IPR011050">
    <property type="entry name" value="Pectin_lyase_fold/virulence"/>
</dbReference>
<evidence type="ECO:0000313" key="2">
    <source>
        <dbReference type="Proteomes" id="UP000284403"/>
    </source>
</evidence>
<proteinExistence type="predicted"/>
<dbReference type="RefSeq" id="XP_029231010.1">
    <property type="nucleotide sequence ID" value="XM_029368994.1"/>
</dbReference>
<dbReference type="GeneID" id="40315670"/>
<dbReference type="InterPro" id="IPR012334">
    <property type="entry name" value="Pectin_lyas_fold"/>
</dbReference>
<evidence type="ECO:0000313" key="1">
    <source>
        <dbReference type="EMBL" id="RNF25804.1"/>
    </source>
</evidence>
<accession>A0A422Q780</accession>
<sequence length="1304" mass="144551">MPTQSSRRWRRDFGAPRTRGRKVLLRFLFLALCIFSLCVLLFLLFSEAGTGSLGEELTPRELPEPATNVFFTRVSFAMSDAMATAWRTSSSRLEFSAKMWVERVAVRSPDAAAAAPPLPAVLQKAIVSATLYGKSSLKLHRTKRRSLYIRSDVPIQFSNSNPALNSNPFRRNTTVALREFILLSLWEDTHRIAYRTSVDLLQQLDLMFSFAQLVELRCYPSSPAPPVSHPCAPSVPGVSVSDGARKGRTLGVYLAIEPPAPAIWRRMKEAFAVFDEVADEPLNTILDALRRGSHATLQKREYERAMEHVTRITYWRQMWRATKDSYSGNLEQALEIGSRNFLQFREPRHDLSHVPSYVKNSSFLHAYRLLEKDPWLYGLHNETDDNRTTDKENQFLDMPQYMAWIAVNTILQNGDYDDEALFYGVLRSAEAAPAKAQLPIYLGLMGWDYDNVFAPCHRKPWFKASVMYCAETTLDNTIYETPMLFNRYADILWEMVQRIDRERFGRSVRLAESELRTILHGAPGATVATFNQVTRNDDAGVRWIMGAFLEQRQDVLRALAAYFPTNEVSQLDQTSERDDRKLELYNMEAHRELMRRLSAIIKVRESRVSVRWGFSIAMIQSAIGLDLPEADVYELPSPGMYCARVSTSESFFAGVGLLPSFKGRDRWKGKGYWVVDMPLVEQSALRGSAEFGLWSFSKPQPMHYPIVIPAAGAKLSVVVPPVWPQDAQETHGVFVARVLFPKKGSGSSVLQWSRTNTPISTADAVSQQTMIIRGFGAVRFVVMTEKREDESFVAARHAQENTRRGPLLFVSNAPTTELVVHEANITHSSPLASVASPPRPPSAADGIVDAKGVSFGSYLMKGTVLRCLPENATAAGQSVGRGLAERWAVCPIFIRGSFEVRRGATLEVAAGCVVVMLPAAMLRTSGMLRFGGTAAAPIVVTSESMGRAAVWRTVLVDGPAATLHAKFTFFTGSGVKGLRVPNTGKHHSHSATISATNGASVVLRHSFLMELQGAGIAAGKGAKVEVEDSLVQWAQMGIECVGCTFTSRRSVWTHFPSWDVVYADDDNDAMYLSSGKHRVIDSVIAHTKDDGIDSGAKGNGGSLVVHNTIVEGCMHEGVALSAGPKSRREVVISHTLVQCCQQGIESGYSSTQHTTSITASLVRRCAVGVRYGDNYHWSHCDGRLTLQNTTLAQNDVNVMNYERRYQTPKGPEYFHSETALSRRHWELLKEAALGSALPLAVAPPEALVILLMDRRRQLLQRTDWEGCKDIFSLPGNSSLAVNETGIALTLAEELIITGNVTVVA</sequence>
<gene>
    <name evidence="1" type="ORF">Tco025E_02059</name>
</gene>
<dbReference type="Gene3D" id="2.160.20.10">
    <property type="entry name" value="Single-stranded right-handed beta-helix, Pectin lyase-like"/>
    <property type="match status" value="1"/>
</dbReference>
<organism evidence="1 2">
    <name type="scientific">Trypanosoma conorhini</name>
    <dbReference type="NCBI Taxonomy" id="83891"/>
    <lineage>
        <taxon>Eukaryota</taxon>
        <taxon>Discoba</taxon>
        <taxon>Euglenozoa</taxon>
        <taxon>Kinetoplastea</taxon>
        <taxon>Metakinetoplastina</taxon>
        <taxon>Trypanosomatida</taxon>
        <taxon>Trypanosomatidae</taxon>
        <taxon>Trypanosoma</taxon>
    </lineage>
</organism>
<dbReference type="OrthoDB" id="244666at2759"/>
<name>A0A422Q780_9TRYP</name>
<comment type="caution">
    <text evidence="1">The sequence shown here is derived from an EMBL/GenBank/DDBJ whole genome shotgun (WGS) entry which is preliminary data.</text>
</comment>
<protein>
    <submittedName>
        <fullName evidence="1">Uncharacterized protein</fullName>
    </submittedName>
</protein>
<keyword evidence="2" id="KW-1185">Reference proteome</keyword>
<dbReference type="Pfam" id="PF08757">
    <property type="entry name" value="CotH"/>
    <property type="match status" value="1"/>
</dbReference>
<dbReference type="Proteomes" id="UP000284403">
    <property type="component" value="Unassembled WGS sequence"/>
</dbReference>
<dbReference type="InterPro" id="IPR014867">
    <property type="entry name" value="Spore_coat_CotH_CotH2/3/7"/>
</dbReference>
<dbReference type="EMBL" id="MKKU01000071">
    <property type="protein sequence ID" value="RNF25804.1"/>
    <property type="molecule type" value="Genomic_DNA"/>
</dbReference>
<dbReference type="SUPFAM" id="SSF51126">
    <property type="entry name" value="Pectin lyase-like"/>
    <property type="match status" value="1"/>
</dbReference>
<reference evidence="1 2" key="1">
    <citation type="journal article" date="2018" name="BMC Genomics">
        <title>Genomic comparison of Trypanosoma conorhini and Trypanosoma rangeli to Trypanosoma cruzi strains of high and low virulence.</title>
        <authorList>
            <person name="Bradwell K.R."/>
            <person name="Koparde V.N."/>
            <person name="Matveyev A.V."/>
            <person name="Serrano M.G."/>
            <person name="Alves J.M."/>
            <person name="Parikh H."/>
            <person name="Huang B."/>
            <person name="Lee V."/>
            <person name="Espinosa-Alvarez O."/>
            <person name="Ortiz P.A."/>
            <person name="Costa-Martins A.G."/>
            <person name="Teixeira M.M."/>
            <person name="Buck G.A."/>
        </authorList>
    </citation>
    <scope>NUCLEOTIDE SEQUENCE [LARGE SCALE GENOMIC DNA]</scope>
    <source>
        <strain evidence="1 2">025E</strain>
    </source>
</reference>